<dbReference type="EC" id="2.7.13.3" evidence="2"/>
<feature type="modified residue" description="Phosphohistidine" evidence="11">
    <location>
        <position position="46"/>
    </location>
</feature>
<evidence type="ECO:0000256" key="8">
    <source>
        <dbReference type="ARBA" id="ARBA00022777"/>
    </source>
</evidence>
<dbReference type="Gene3D" id="2.30.30.40">
    <property type="entry name" value="SH3 Domains"/>
    <property type="match status" value="1"/>
</dbReference>
<dbReference type="InterPro" id="IPR004105">
    <property type="entry name" value="CheA-like_dim"/>
</dbReference>
<dbReference type="InterPro" id="IPR008207">
    <property type="entry name" value="Sig_transdc_His_kin_Hpt_dom"/>
</dbReference>
<evidence type="ECO:0000256" key="2">
    <source>
        <dbReference type="ARBA" id="ARBA00012438"/>
    </source>
</evidence>
<evidence type="ECO:0000256" key="5">
    <source>
        <dbReference type="ARBA" id="ARBA00022553"/>
    </source>
</evidence>
<dbReference type="PRINTS" id="PR00344">
    <property type="entry name" value="BCTRLSENSOR"/>
</dbReference>
<dbReference type="CDD" id="cd00731">
    <property type="entry name" value="CheA_reg"/>
    <property type="match status" value="1"/>
</dbReference>
<keyword evidence="5 11" id="KW-0597">Phosphoprotein</keyword>
<keyword evidence="10" id="KW-0902">Two-component regulatory system</keyword>
<evidence type="ECO:0000313" key="15">
    <source>
        <dbReference type="EMBL" id="MFD1990900.1"/>
    </source>
</evidence>
<keyword evidence="4" id="KW-0145">Chemotaxis</keyword>
<dbReference type="InterPro" id="IPR036097">
    <property type="entry name" value="HisK_dim/P_sf"/>
</dbReference>
<protein>
    <recommendedName>
        <fullName evidence="3">Chemotaxis protein CheA</fullName>
        <ecNumber evidence="2">2.7.13.3</ecNumber>
    </recommendedName>
</protein>
<dbReference type="SMART" id="SM00260">
    <property type="entry name" value="CheW"/>
    <property type="match status" value="1"/>
</dbReference>
<dbReference type="PANTHER" id="PTHR43395">
    <property type="entry name" value="SENSOR HISTIDINE KINASE CHEA"/>
    <property type="match status" value="1"/>
</dbReference>
<dbReference type="Pfam" id="PF02895">
    <property type="entry name" value="H-kinase_dim"/>
    <property type="match status" value="1"/>
</dbReference>
<keyword evidence="9" id="KW-0067">ATP-binding</keyword>
<dbReference type="InterPro" id="IPR002545">
    <property type="entry name" value="CheW-lke_dom"/>
</dbReference>
<evidence type="ECO:0000259" key="14">
    <source>
        <dbReference type="PROSITE" id="PS50894"/>
    </source>
</evidence>
<comment type="caution">
    <text evidence="15">The sequence shown here is derived from an EMBL/GenBank/DDBJ whole genome shotgun (WGS) entry which is preliminary data.</text>
</comment>
<dbReference type="InterPro" id="IPR010808">
    <property type="entry name" value="CheA_P2-bd"/>
</dbReference>
<evidence type="ECO:0000256" key="11">
    <source>
        <dbReference type="PROSITE-ProRule" id="PRU00110"/>
    </source>
</evidence>
<dbReference type="InterPro" id="IPR005467">
    <property type="entry name" value="His_kinase_dom"/>
</dbReference>
<gene>
    <name evidence="15" type="ORF">ACFSGI_13080</name>
</gene>
<keyword evidence="8" id="KW-0418">Kinase</keyword>
<dbReference type="SMART" id="SM00387">
    <property type="entry name" value="HATPase_c"/>
    <property type="match status" value="1"/>
</dbReference>
<dbReference type="SUPFAM" id="SSF47384">
    <property type="entry name" value="Homodimeric domain of signal transducing histidine kinase"/>
    <property type="match status" value="1"/>
</dbReference>
<keyword evidence="7" id="KW-0547">Nucleotide-binding</keyword>
<dbReference type="CDD" id="cd16916">
    <property type="entry name" value="HATPase_CheA-like"/>
    <property type="match status" value="1"/>
</dbReference>
<dbReference type="Gene3D" id="1.20.120.160">
    <property type="entry name" value="HPT domain"/>
    <property type="match status" value="1"/>
</dbReference>
<feature type="domain" description="CheW-like" evidence="13">
    <location>
        <begin position="569"/>
        <end position="700"/>
    </location>
</feature>
<dbReference type="Pfam" id="PF01584">
    <property type="entry name" value="CheW"/>
    <property type="match status" value="1"/>
</dbReference>
<sequence>MDMNQYLNMFIDESNDHLQSLNEKMLELESSPADLGIVQVIFRSAHTLKGMAATMGFEDLAALTHQMENVLDLVRNEKLAMQEFIFDTLFKSLDALESMVQDITQGGEGKADVTAIVESLQAIVRGEMTPAPTTPAAPVAATPTPSATPAEVVQESKGIQLDEFQQSVIEQSMSEGHQALYVEVFIREDCQLKAVRAYMVFDMLERFGEVIKSEPSTQDIEQDKFDRSFSLYYITQKDEAELQTMILGVSEIENVTMMRLDAESLREMSATAAKSAPIAAEIVPVEAAPVASAPVVEDTKAVAAPPAKAAAKTAVAAPSRTIRVDIDRLDVLMNLFSELLIDRVRLEQLASEVKVPALTDAVEHMGRVSSDLQNIVLKLRMVPVDTVFNRFPRMVRDLAKSLDKKLDLIITGAETELDRTVIDEIGDPLVHLLRNSVDHGVEPIADRIAAGKDETGVVRLSAFHSGNHVFIEIEDDGRGIYRDKILQSAIKKGVVTQEQSVTMKDEEVYQLLFAPGFSTAEVISDISGRGVGLDVVKSKISSLGGHVTVYSTPGKGTKFSVQLPLTLSIISAMLIRVGSEKYAIPLTSIVETGIIKSKQVRDLHGSQLIPYRETHIPLLSLSRVFEVPDFDEREEEETEIVVIRKGDKLAALAVENFIGQNEIVLKSLGKYLPDIQGVSGATILGDGQVALIIDPNAFIK</sequence>
<dbReference type="InterPro" id="IPR036890">
    <property type="entry name" value="HATPase_C_sf"/>
</dbReference>
<evidence type="ECO:0000256" key="10">
    <source>
        <dbReference type="ARBA" id="ARBA00023012"/>
    </source>
</evidence>
<dbReference type="PROSITE" id="PS50109">
    <property type="entry name" value="HIS_KIN"/>
    <property type="match status" value="1"/>
</dbReference>
<dbReference type="Proteomes" id="UP001597403">
    <property type="component" value="Unassembled WGS sequence"/>
</dbReference>
<dbReference type="InterPro" id="IPR003594">
    <property type="entry name" value="HATPase_dom"/>
</dbReference>
<dbReference type="CDD" id="cd00088">
    <property type="entry name" value="HPT"/>
    <property type="match status" value="1"/>
</dbReference>
<dbReference type="PROSITE" id="PS50894">
    <property type="entry name" value="HPT"/>
    <property type="match status" value="1"/>
</dbReference>
<evidence type="ECO:0000259" key="13">
    <source>
        <dbReference type="PROSITE" id="PS50851"/>
    </source>
</evidence>
<dbReference type="Pfam" id="PF01627">
    <property type="entry name" value="Hpt"/>
    <property type="match status" value="1"/>
</dbReference>
<proteinExistence type="predicted"/>
<reference evidence="16" key="1">
    <citation type="journal article" date="2019" name="Int. J. Syst. Evol. Microbiol.">
        <title>The Global Catalogue of Microorganisms (GCM) 10K type strain sequencing project: providing services to taxonomists for standard genome sequencing and annotation.</title>
        <authorList>
            <consortium name="The Broad Institute Genomics Platform"/>
            <consortium name="The Broad Institute Genome Sequencing Center for Infectious Disease"/>
            <person name="Wu L."/>
            <person name="Ma J."/>
        </authorList>
    </citation>
    <scope>NUCLEOTIDE SEQUENCE [LARGE SCALE GENOMIC DNA]</scope>
    <source>
        <strain evidence="16">CGMCC 1.15067</strain>
    </source>
</reference>
<dbReference type="InterPro" id="IPR051315">
    <property type="entry name" value="Bact_Chemotaxis_CheA"/>
</dbReference>
<keyword evidence="16" id="KW-1185">Reference proteome</keyword>
<dbReference type="SUPFAM" id="SSF47226">
    <property type="entry name" value="Histidine-containing phosphotransfer domain, HPT domain"/>
    <property type="match status" value="1"/>
</dbReference>
<feature type="domain" description="HPt" evidence="14">
    <location>
        <begin position="1"/>
        <end position="103"/>
    </location>
</feature>
<evidence type="ECO:0000256" key="7">
    <source>
        <dbReference type="ARBA" id="ARBA00022741"/>
    </source>
</evidence>
<evidence type="ECO:0000256" key="6">
    <source>
        <dbReference type="ARBA" id="ARBA00022679"/>
    </source>
</evidence>
<dbReference type="Pfam" id="PF02518">
    <property type="entry name" value="HATPase_c"/>
    <property type="match status" value="1"/>
</dbReference>
<evidence type="ECO:0000256" key="9">
    <source>
        <dbReference type="ARBA" id="ARBA00022840"/>
    </source>
</evidence>
<dbReference type="Gene3D" id="1.10.287.560">
    <property type="entry name" value="Histidine kinase CheA-like, homodimeric domain"/>
    <property type="match status" value="1"/>
</dbReference>
<dbReference type="SUPFAM" id="SSF55052">
    <property type="entry name" value="CheY-binding domain of CheA"/>
    <property type="match status" value="1"/>
</dbReference>
<evidence type="ECO:0000259" key="12">
    <source>
        <dbReference type="PROSITE" id="PS50109"/>
    </source>
</evidence>
<dbReference type="RefSeq" id="WP_204824558.1">
    <property type="nucleotide sequence ID" value="NZ_JBHUGF010000010.1"/>
</dbReference>
<dbReference type="InterPro" id="IPR035891">
    <property type="entry name" value="CheY-binding_CheA"/>
</dbReference>
<evidence type="ECO:0000313" key="16">
    <source>
        <dbReference type="Proteomes" id="UP001597403"/>
    </source>
</evidence>
<keyword evidence="6" id="KW-0808">Transferase</keyword>
<evidence type="ECO:0000256" key="4">
    <source>
        <dbReference type="ARBA" id="ARBA00022500"/>
    </source>
</evidence>
<feature type="domain" description="Histidine kinase" evidence="12">
    <location>
        <begin position="317"/>
        <end position="567"/>
    </location>
</feature>
<dbReference type="PROSITE" id="PS50851">
    <property type="entry name" value="CHEW"/>
    <property type="match status" value="1"/>
</dbReference>
<accession>A0ABW4UWU2</accession>
<dbReference type="EMBL" id="JBHUGF010000010">
    <property type="protein sequence ID" value="MFD1990900.1"/>
    <property type="molecule type" value="Genomic_DNA"/>
</dbReference>
<dbReference type="InterPro" id="IPR036641">
    <property type="entry name" value="HPT_dom_sf"/>
</dbReference>
<dbReference type="Gene3D" id="3.30.70.1110">
    <property type="entry name" value="Histidine kinase CheA-like, P2 response regulator-binding domain"/>
    <property type="match status" value="1"/>
</dbReference>
<dbReference type="Gene3D" id="3.30.565.10">
    <property type="entry name" value="Histidine kinase-like ATPase, C-terminal domain"/>
    <property type="match status" value="1"/>
</dbReference>
<dbReference type="InterPro" id="IPR037006">
    <property type="entry name" value="CheA-like_homodim_sf"/>
</dbReference>
<dbReference type="SMART" id="SM01231">
    <property type="entry name" value="H-kinase_dim"/>
    <property type="match status" value="1"/>
</dbReference>
<dbReference type="SMART" id="SM00073">
    <property type="entry name" value="HPT"/>
    <property type="match status" value="1"/>
</dbReference>
<dbReference type="SUPFAM" id="SSF50341">
    <property type="entry name" value="CheW-like"/>
    <property type="match status" value="1"/>
</dbReference>
<organism evidence="15 16">
    <name type="scientific">Paenibacillus nicotianae</name>
    <dbReference type="NCBI Taxonomy" id="1526551"/>
    <lineage>
        <taxon>Bacteria</taxon>
        <taxon>Bacillati</taxon>
        <taxon>Bacillota</taxon>
        <taxon>Bacilli</taxon>
        <taxon>Bacillales</taxon>
        <taxon>Paenibacillaceae</taxon>
        <taxon>Paenibacillus</taxon>
    </lineage>
</organism>
<comment type="catalytic activity">
    <reaction evidence="1">
        <text>ATP + protein L-histidine = ADP + protein N-phospho-L-histidine.</text>
        <dbReference type="EC" id="2.7.13.3"/>
    </reaction>
</comment>
<evidence type="ECO:0000256" key="1">
    <source>
        <dbReference type="ARBA" id="ARBA00000085"/>
    </source>
</evidence>
<name>A0ABW4UWU2_9BACL</name>
<dbReference type="InterPro" id="IPR036061">
    <property type="entry name" value="CheW-like_dom_sf"/>
</dbReference>
<evidence type="ECO:0000256" key="3">
    <source>
        <dbReference type="ARBA" id="ARBA00021495"/>
    </source>
</evidence>
<dbReference type="SUPFAM" id="SSF55874">
    <property type="entry name" value="ATPase domain of HSP90 chaperone/DNA topoisomerase II/histidine kinase"/>
    <property type="match status" value="1"/>
</dbReference>
<dbReference type="Pfam" id="PF07194">
    <property type="entry name" value="P2"/>
    <property type="match status" value="1"/>
</dbReference>
<dbReference type="PANTHER" id="PTHR43395:SF1">
    <property type="entry name" value="CHEMOTAXIS PROTEIN CHEA"/>
    <property type="match status" value="1"/>
</dbReference>
<dbReference type="InterPro" id="IPR037052">
    <property type="entry name" value="CheA-like_P2_sf"/>
</dbReference>
<dbReference type="InterPro" id="IPR004358">
    <property type="entry name" value="Sig_transdc_His_kin-like_C"/>
</dbReference>